<keyword evidence="2" id="KW-1185">Reference proteome</keyword>
<dbReference type="EMBL" id="CP021425">
    <property type="protein sequence ID" value="ARU55990.1"/>
    <property type="molecule type" value="Genomic_DNA"/>
</dbReference>
<protein>
    <submittedName>
        <fullName evidence="1">YfaZ family protein</fullName>
    </submittedName>
</protein>
<reference evidence="1 2" key="1">
    <citation type="submission" date="2017-05" db="EMBL/GenBank/DDBJ databases">
        <title>Genomic insights into alkan degradation activity of Oleiphilus messinensis.</title>
        <authorList>
            <person name="Kozyavkin S.A."/>
            <person name="Slesarev A.I."/>
            <person name="Golyshin P.N."/>
            <person name="Korzhenkov A."/>
            <person name="Golyshina O.N."/>
            <person name="Toshchakov S.V."/>
        </authorList>
    </citation>
    <scope>NUCLEOTIDE SEQUENCE [LARGE SCALE GENOMIC DNA]</scope>
    <source>
        <strain evidence="1 2">ME102</strain>
    </source>
</reference>
<dbReference type="AlphaFoldDB" id="A0A1Y0I6Y8"/>
<name>A0A1Y0I6Y8_9GAMM</name>
<gene>
    <name evidence="1" type="ORF">OLMES_1916</name>
</gene>
<proteinExistence type="predicted"/>
<dbReference type="Proteomes" id="UP000196027">
    <property type="component" value="Chromosome"/>
</dbReference>
<dbReference type="Pfam" id="PF07437">
    <property type="entry name" value="YfaZ"/>
    <property type="match status" value="1"/>
</dbReference>
<accession>A0A1Y0I6Y8</accession>
<organism evidence="1 2">
    <name type="scientific">Oleiphilus messinensis</name>
    <dbReference type="NCBI Taxonomy" id="141451"/>
    <lineage>
        <taxon>Bacteria</taxon>
        <taxon>Pseudomonadati</taxon>
        <taxon>Pseudomonadota</taxon>
        <taxon>Gammaproteobacteria</taxon>
        <taxon>Oceanospirillales</taxon>
        <taxon>Oleiphilaceae</taxon>
        <taxon>Oleiphilus</taxon>
    </lineage>
</organism>
<dbReference type="InterPro" id="IPR009998">
    <property type="entry name" value="YfaZ"/>
</dbReference>
<evidence type="ECO:0000313" key="1">
    <source>
        <dbReference type="EMBL" id="ARU55990.1"/>
    </source>
</evidence>
<sequence length="178" mass="19519">MLLIFTTASTTSIASDLTVTLSNKSAGIDITPLPPSSQIHTEIGYLRHENSRHLYHADLHAQGQTVIANLPATTGLGFRTMVFDEKNVDGISAGFGGFINLNIPEVPGLSVAGSLHIAPSILSFSDLSGYQWIDLKSRYRVIQNADLLVGYRYVHSGLEEMDNRTIESSFYVGLRYLF</sequence>
<evidence type="ECO:0000313" key="2">
    <source>
        <dbReference type="Proteomes" id="UP000196027"/>
    </source>
</evidence>
<dbReference type="KEGG" id="ome:OLMES_1916"/>